<keyword evidence="2" id="KW-1185">Reference proteome</keyword>
<protein>
    <submittedName>
        <fullName evidence="1">Uncharacterized protein</fullName>
    </submittedName>
</protein>
<evidence type="ECO:0000313" key="2">
    <source>
        <dbReference type="Proteomes" id="UP000011568"/>
    </source>
</evidence>
<sequence length="348" mass="39516">MSPDSEFVFELGVCGWAERNWPPDGELDPDTVAIVARQLGTKHRRWDTVIIEADRDALARRAHFGTRALDSDLLRVVRNAPESWTWYRDALPEPDFPWRYVREAIHRAAGRGIIETRRQNNRIELRRKWAYPNWVERIVAIENKPDLDASAARALAGQIERDVALALCDEVWVATASTEHSIEPVLLEDFPVEAGVLVVDTDDEDTTSVAWHPRSLAAGEAGTRITDRASGDESAATVEFADSDWKAEKRLAIAERAYERGWRSYADTMRPDCRHFELRESGRTALPWCAAKGKHQSAAECAGSCPKFEPEPPTWRSRGWPIEGGPGKAIRRLLDDRRERQRLRSKMN</sequence>
<dbReference type="PATRIC" id="fig|931277.6.peg.2289"/>
<organism evidence="1 2">
    <name type="scientific">Halococcus morrhuae DSM 1307</name>
    <dbReference type="NCBI Taxonomy" id="931277"/>
    <lineage>
        <taxon>Archaea</taxon>
        <taxon>Methanobacteriati</taxon>
        <taxon>Methanobacteriota</taxon>
        <taxon>Stenosarchaea group</taxon>
        <taxon>Halobacteria</taxon>
        <taxon>Halobacteriales</taxon>
        <taxon>Halococcaceae</taxon>
        <taxon>Halococcus</taxon>
    </lineage>
</organism>
<gene>
    <name evidence="1" type="ORF">C448_11701</name>
</gene>
<dbReference type="OrthoDB" id="166534at2157"/>
<accession>M0MA20</accession>
<dbReference type="eggNOG" id="arCOG03105">
    <property type="taxonomic scope" value="Archaea"/>
</dbReference>
<dbReference type="Pfam" id="PF19100">
    <property type="entry name" value="DUF5787"/>
    <property type="match status" value="1"/>
</dbReference>
<comment type="caution">
    <text evidence="1">The sequence shown here is derived from an EMBL/GenBank/DDBJ whole genome shotgun (WGS) entry which is preliminary data.</text>
</comment>
<name>M0MA20_HALMO</name>
<dbReference type="STRING" id="931277.C448_11701"/>
<reference evidence="1 2" key="1">
    <citation type="journal article" date="2014" name="PLoS Genet.">
        <title>Phylogenetically driven sequencing of extremely halophilic archaea reveals strategies for static and dynamic osmo-response.</title>
        <authorList>
            <person name="Becker E.A."/>
            <person name="Seitzer P.M."/>
            <person name="Tritt A."/>
            <person name="Larsen D."/>
            <person name="Krusor M."/>
            <person name="Yao A.I."/>
            <person name="Wu D."/>
            <person name="Madern D."/>
            <person name="Eisen J.A."/>
            <person name="Darling A.E."/>
            <person name="Facciotti M.T."/>
        </authorList>
    </citation>
    <scope>NUCLEOTIDE SEQUENCE [LARGE SCALE GENOMIC DNA]</scope>
    <source>
        <strain evidence="1 2">DSM 1307</strain>
    </source>
</reference>
<dbReference type="RefSeq" id="WP_004054974.1">
    <property type="nucleotide sequence ID" value="NZ_AOMC01000135.1"/>
</dbReference>
<proteinExistence type="predicted"/>
<dbReference type="AlphaFoldDB" id="M0MA20"/>
<dbReference type="EMBL" id="AOMC01000135">
    <property type="protein sequence ID" value="EMA42193.1"/>
    <property type="molecule type" value="Genomic_DNA"/>
</dbReference>
<evidence type="ECO:0000313" key="1">
    <source>
        <dbReference type="EMBL" id="EMA42193.1"/>
    </source>
</evidence>
<dbReference type="InterPro" id="IPR043901">
    <property type="entry name" value="DUF5787"/>
</dbReference>
<dbReference type="Proteomes" id="UP000011568">
    <property type="component" value="Unassembled WGS sequence"/>
</dbReference>